<proteinExistence type="inferred from homology"/>
<comment type="similarity">
    <text evidence="2 6">Belongs to the flavin monoamine oxidase family.</text>
</comment>
<keyword evidence="6" id="KW-0274">FAD</keyword>
<dbReference type="PRINTS" id="PR00757">
    <property type="entry name" value="AMINEOXDASEF"/>
</dbReference>
<comment type="caution">
    <text evidence="8">The sequence shown here is derived from an EMBL/GenBank/DDBJ whole genome shotgun (WGS) entry which is preliminary data.</text>
</comment>
<evidence type="ECO:0000313" key="8">
    <source>
        <dbReference type="EMBL" id="PLB49690.1"/>
    </source>
</evidence>
<accession>A0A2I2G9Y5</accession>
<keyword evidence="3 6" id="KW-0560">Oxidoreductase</keyword>
<dbReference type="EC" id="1.4.3.-" evidence="6"/>
<dbReference type="PANTHER" id="PTHR43563:SF1">
    <property type="entry name" value="AMINE OXIDASE [FLAVIN-CONTAINING] B"/>
    <property type="match status" value="1"/>
</dbReference>
<dbReference type="VEuPathDB" id="FungiDB:P170DRAFT_358227"/>
<dbReference type="SUPFAM" id="SSF51905">
    <property type="entry name" value="FAD/NAD(P)-binding domain"/>
    <property type="match status" value="1"/>
</dbReference>
<feature type="binding site" evidence="5">
    <location>
        <begin position="70"/>
        <end position="71"/>
    </location>
    <ligand>
        <name>FAD</name>
        <dbReference type="ChEBI" id="CHEBI:57692"/>
    </ligand>
</feature>
<dbReference type="InterPro" id="IPR050703">
    <property type="entry name" value="Flavin_MAO"/>
</dbReference>
<dbReference type="AlphaFoldDB" id="A0A2I2G9Y5"/>
<dbReference type="GeneID" id="36551973"/>
<keyword evidence="9" id="KW-1185">Reference proteome</keyword>
<dbReference type="InterPro" id="IPR002937">
    <property type="entry name" value="Amino_oxidase"/>
</dbReference>
<organism evidence="8 9">
    <name type="scientific">Aspergillus steynii IBT 23096</name>
    <dbReference type="NCBI Taxonomy" id="1392250"/>
    <lineage>
        <taxon>Eukaryota</taxon>
        <taxon>Fungi</taxon>
        <taxon>Dikarya</taxon>
        <taxon>Ascomycota</taxon>
        <taxon>Pezizomycotina</taxon>
        <taxon>Eurotiomycetes</taxon>
        <taxon>Eurotiomycetidae</taxon>
        <taxon>Eurotiales</taxon>
        <taxon>Aspergillaceae</taxon>
        <taxon>Aspergillus</taxon>
        <taxon>Aspergillus subgen. Circumdati</taxon>
    </lineage>
</organism>
<evidence type="ECO:0000256" key="5">
    <source>
        <dbReference type="PIRSR" id="PIRSR601613-1"/>
    </source>
</evidence>
<dbReference type="Proteomes" id="UP000234275">
    <property type="component" value="Unassembled WGS sequence"/>
</dbReference>
<sequence length="501" mass="56435">MPTTADGYSWRKETGIKKGGLSCRGVIEPQEKYTAPTGHIFDAIVIGAGYSGLRAARDLTDYGLSVLMLEARDRIGGRTYTVESDGCLYEMGGTWVTHHMGYLFQEMTRYKLDRDLVLTHHRGYDNDYYTINVPGATPRKLTHEEAGEITSRAWNVFVNVDGQDCRQICPLPHALLDNILVDRKQVERYDRISCRERFEEIKHLLTAEEAGILTALILHISGGTMENSSLWDMIRSHSLMVHSSENFGPIWTTFKLREGQSALAGAMFQDAVKNGLQYSFETPIKSIIDQSSSLVSAVSHSGREFRARRVVSTIPLNVLHSIHFDPPLSSVRQQAIQIGHVNYMTKIHADVKETGLTSWNGMRFPGLLMFGYGDGVTPNGDAHIVGFGKDERDTFVPERDPQKAIESFKKLHPMEVKKMIFHNWNTDPWSQGGPAWWPPQFMSKYQDELQKPHGRVFFASADWAHGWRAAIDGALEQGSHSALQIKDELKSAREQSVKARI</sequence>
<dbReference type="EMBL" id="MSFO01000004">
    <property type="protein sequence ID" value="PLB49690.1"/>
    <property type="molecule type" value="Genomic_DNA"/>
</dbReference>
<feature type="domain" description="Amine oxidase" evidence="7">
    <location>
        <begin position="51"/>
        <end position="483"/>
    </location>
</feature>
<dbReference type="InterPro" id="IPR001613">
    <property type="entry name" value="Flavin_amine_oxidase"/>
</dbReference>
<feature type="binding site" evidence="5">
    <location>
        <position position="387"/>
    </location>
    <ligand>
        <name>substrate</name>
    </ligand>
</feature>
<evidence type="ECO:0000256" key="3">
    <source>
        <dbReference type="ARBA" id="ARBA00023002"/>
    </source>
</evidence>
<dbReference type="PANTHER" id="PTHR43563">
    <property type="entry name" value="AMINE OXIDASE"/>
    <property type="match status" value="1"/>
</dbReference>
<evidence type="ECO:0000259" key="7">
    <source>
        <dbReference type="Pfam" id="PF01593"/>
    </source>
</evidence>
<dbReference type="Pfam" id="PF01593">
    <property type="entry name" value="Amino_oxidase"/>
    <property type="match status" value="1"/>
</dbReference>
<dbReference type="Gene3D" id="3.90.660.10">
    <property type="match status" value="2"/>
</dbReference>
<reference evidence="8 9" key="1">
    <citation type="submission" date="2016-12" db="EMBL/GenBank/DDBJ databases">
        <title>The genomes of Aspergillus section Nigri reveals drivers in fungal speciation.</title>
        <authorList>
            <consortium name="DOE Joint Genome Institute"/>
            <person name="Vesth T.C."/>
            <person name="Nybo J."/>
            <person name="Theobald S."/>
            <person name="Brandl J."/>
            <person name="Frisvad J.C."/>
            <person name="Nielsen K.F."/>
            <person name="Lyhne E.K."/>
            <person name="Kogle M.E."/>
            <person name="Kuo A."/>
            <person name="Riley R."/>
            <person name="Clum A."/>
            <person name="Nolan M."/>
            <person name="Lipzen A."/>
            <person name="Salamov A."/>
            <person name="Henrissat B."/>
            <person name="Wiebenga A."/>
            <person name="De Vries R.P."/>
            <person name="Grigoriev I.V."/>
            <person name="Mortensen U.H."/>
            <person name="Andersen M.R."/>
            <person name="Baker S.E."/>
        </authorList>
    </citation>
    <scope>NUCLEOTIDE SEQUENCE [LARGE SCALE GENOMIC DNA]</scope>
    <source>
        <strain evidence="8 9">IBT 23096</strain>
    </source>
</reference>
<keyword evidence="6" id="KW-0285">Flavoprotein</keyword>
<feature type="binding site" evidence="5">
    <location>
        <position position="51"/>
    </location>
    <ligand>
        <name>FAD</name>
        <dbReference type="ChEBI" id="CHEBI:57692"/>
    </ligand>
</feature>
<comment type="cofactor">
    <cofactor evidence="1 6">
        <name>FAD</name>
        <dbReference type="ChEBI" id="CHEBI:57692"/>
    </cofactor>
</comment>
<evidence type="ECO:0000256" key="4">
    <source>
        <dbReference type="ARBA" id="ARBA00048448"/>
    </source>
</evidence>
<dbReference type="STRING" id="1392250.A0A2I2G9Y5"/>
<evidence type="ECO:0000256" key="6">
    <source>
        <dbReference type="RuleBase" id="RU362067"/>
    </source>
</evidence>
<evidence type="ECO:0000256" key="2">
    <source>
        <dbReference type="ARBA" id="ARBA00005995"/>
    </source>
</evidence>
<comment type="catalytic activity">
    <reaction evidence="4">
        <text>a secondary aliphatic amine + O2 + H2O = a primary amine + an aldehyde + H2O2</text>
        <dbReference type="Rhea" id="RHEA:26414"/>
        <dbReference type="ChEBI" id="CHEBI:15377"/>
        <dbReference type="ChEBI" id="CHEBI:15379"/>
        <dbReference type="ChEBI" id="CHEBI:16240"/>
        <dbReference type="ChEBI" id="CHEBI:17478"/>
        <dbReference type="ChEBI" id="CHEBI:58855"/>
        <dbReference type="ChEBI" id="CHEBI:65296"/>
        <dbReference type="EC" id="1.4.3.4"/>
    </reaction>
</comment>
<dbReference type="OrthoDB" id="7777654at2759"/>
<dbReference type="InterPro" id="IPR036188">
    <property type="entry name" value="FAD/NAD-bd_sf"/>
</dbReference>
<name>A0A2I2G9Y5_9EURO</name>
<protein>
    <recommendedName>
        <fullName evidence="6">Amine oxidase</fullName>
        <ecNumber evidence="6">1.4.3.-</ecNumber>
    </recommendedName>
</protein>
<dbReference type="Gene3D" id="3.50.50.60">
    <property type="entry name" value="FAD/NAD(P)-binding domain"/>
    <property type="match status" value="2"/>
</dbReference>
<evidence type="ECO:0000313" key="9">
    <source>
        <dbReference type="Proteomes" id="UP000234275"/>
    </source>
</evidence>
<gene>
    <name evidence="8" type="ORF">P170DRAFT_358227</name>
</gene>
<evidence type="ECO:0000256" key="1">
    <source>
        <dbReference type="ARBA" id="ARBA00001974"/>
    </source>
</evidence>
<dbReference type="RefSeq" id="XP_024704992.1">
    <property type="nucleotide sequence ID" value="XM_024844273.1"/>
</dbReference>
<dbReference type="GO" id="GO:0097621">
    <property type="term" value="F:monoamine oxidase activity"/>
    <property type="evidence" value="ECO:0007669"/>
    <property type="project" value="UniProtKB-EC"/>
</dbReference>